<feature type="compositionally biased region" description="Basic residues" evidence="5">
    <location>
        <begin position="282"/>
        <end position="298"/>
    </location>
</feature>
<evidence type="ECO:0000259" key="6">
    <source>
        <dbReference type="Pfam" id="PF01778"/>
    </source>
</evidence>
<evidence type="ECO:0000256" key="4">
    <source>
        <dbReference type="PIRNR" id="PIRNR003352"/>
    </source>
</evidence>
<evidence type="ECO:0000313" key="8">
    <source>
        <dbReference type="Proteomes" id="UP001498771"/>
    </source>
</evidence>
<dbReference type="Proteomes" id="UP001498771">
    <property type="component" value="Unassembled WGS sequence"/>
</dbReference>
<comment type="subcellular location">
    <subcellularLocation>
        <location evidence="1">Nucleus</location>
    </subcellularLocation>
</comment>
<evidence type="ECO:0000256" key="5">
    <source>
        <dbReference type="SAM" id="MobiDB-lite"/>
    </source>
</evidence>
<comment type="caution">
    <text evidence="7">The sequence shown here is derived from an EMBL/GenBank/DDBJ whole genome shotgun (WGS) entry which is preliminary data.</text>
</comment>
<feature type="region of interest" description="Disordered" evidence="5">
    <location>
        <begin position="197"/>
        <end position="320"/>
    </location>
</feature>
<accession>A0ABR1FE10</accession>
<name>A0ABR1FE10_9ASCO</name>
<dbReference type="PANTHER" id="PTHR23405">
    <property type="entry name" value="MAINTENANCE OF KILLER 16 MAK16 PROTEIN-RELATED"/>
    <property type="match status" value="1"/>
</dbReference>
<organism evidence="7 8">
    <name type="scientific">Myxozyma melibiosi</name>
    <dbReference type="NCBI Taxonomy" id="54550"/>
    <lineage>
        <taxon>Eukaryota</taxon>
        <taxon>Fungi</taxon>
        <taxon>Dikarya</taxon>
        <taxon>Ascomycota</taxon>
        <taxon>Saccharomycotina</taxon>
        <taxon>Lipomycetes</taxon>
        <taxon>Lipomycetales</taxon>
        <taxon>Lipomycetaceae</taxon>
        <taxon>Myxozyma</taxon>
    </lineage>
</organism>
<evidence type="ECO:0000256" key="3">
    <source>
        <dbReference type="ARBA" id="ARBA00023242"/>
    </source>
</evidence>
<feature type="compositionally biased region" description="Polar residues" evidence="5">
    <location>
        <begin position="310"/>
        <end position="320"/>
    </location>
</feature>
<dbReference type="GeneID" id="90037259"/>
<evidence type="ECO:0000313" key="7">
    <source>
        <dbReference type="EMBL" id="KAK7208089.1"/>
    </source>
</evidence>
<comment type="similarity">
    <text evidence="2 4">Belongs to the MAK16 family.</text>
</comment>
<dbReference type="Gene3D" id="3.30.390.110">
    <property type="match status" value="1"/>
</dbReference>
<dbReference type="Pfam" id="PF01778">
    <property type="entry name" value="Ribosomal_L28e"/>
    <property type="match status" value="1"/>
</dbReference>
<dbReference type="InterPro" id="IPR029004">
    <property type="entry name" value="Ribosomal_eL28/Mak16"/>
</dbReference>
<dbReference type="InterPro" id="IPR006958">
    <property type="entry name" value="Mak16"/>
</dbReference>
<dbReference type="Pfam" id="PF04874">
    <property type="entry name" value="Mak16"/>
    <property type="match status" value="1"/>
</dbReference>
<keyword evidence="3 4" id="KW-0539">Nucleus</keyword>
<feature type="compositionally biased region" description="Acidic residues" evidence="5">
    <location>
        <begin position="202"/>
        <end position="244"/>
    </location>
</feature>
<proteinExistence type="inferred from homology"/>
<feature type="compositionally biased region" description="Acidic residues" evidence="5">
    <location>
        <begin position="252"/>
        <end position="276"/>
    </location>
</feature>
<gene>
    <name evidence="7" type="ORF">BZA70DRAFT_272886</name>
</gene>
<dbReference type="PANTHER" id="PTHR23405:SF4">
    <property type="entry name" value="PROTEIN MAK16 HOMOLOG"/>
    <property type="match status" value="1"/>
</dbReference>
<evidence type="ECO:0000256" key="2">
    <source>
        <dbReference type="ARBA" id="ARBA00005514"/>
    </source>
</evidence>
<feature type="domain" description="Ribosomal eL28/Mak16" evidence="6">
    <location>
        <begin position="5"/>
        <end position="117"/>
    </location>
</feature>
<sequence length="320" mass="37037">MSDEIVWQIINQDFCSYKIKTLKDQTFCRNEYNVTGFCTRQSCPLANSRYATVRNVNGRLYLYMKTIERAHTPLKQWERIKLSQQYSKALEQIEERLIYWPNFLIHKCKQRLTRLTQVAIASRKLALKSKDEERRLVGVKPKVVRRETTRERKALAAARVEKAIEKELLDRLKSGAYGDKPLNVDEKVWQTIMNNMRSSAEGEADEDVDEAEAEDEEESEGEGEIEYVEDEDDDDELVELEDIENWLGADVATDEEFSDSDASSEEDSDEEDEDDQSSAKTAAKRKRAGASAKPRKRAPRVEIEYEQEQARATNMQDTAW</sequence>
<dbReference type="PIRSF" id="PIRSF003352">
    <property type="entry name" value="MAK16"/>
    <property type="match status" value="1"/>
</dbReference>
<protein>
    <recommendedName>
        <fullName evidence="4">Protein MAK16</fullName>
    </recommendedName>
</protein>
<reference evidence="7 8" key="1">
    <citation type="submission" date="2024-03" db="EMBL/GenBank/DDBJ databases">
        <title>Genome-scale model development and genomic sequencing of the oleaginous clade Lipomyces.</title>
        <authorList>
            <consortium name="Lawrence Berkeley National Laboratory"/>
            <person name="Czajka J.J."/>
            <person name="Han Y."/>
            <person name="Kim J."/>
            <person name="Mondo S.J."/>
            <person name="Hofstad B.A."/>
            <person name="Robles A."/>
            <person name="Haridas S."/>
            <person name="Riley R."/>
            <person name="LaButti K."/>
            <person name="Pangilinan J."/>
            <person name="Andreopoulos W."/>
            <person name="Lipzen A."/>
            <person name="Yan J."/>
            <person name="Wang M."/>
            <person name="Ng V."/>
            <person name="Grigoriev I.V."/>
            <person name="Spatafora J.W."/>
            <person name="Magnuson J.K."/>
            <person name="Baker S.E."/>
            <person name="Pomraning K.R."/>
        </authorList>
    </citation>
    <scope>NUCLEOTIDE SEQUENCE [LARGE SCALE GENOMIC DNA]</scope>
    <source>
        <strain evidence="7 8">Phaff 52-87</strain>
    </source>
</reference>
<evidence type="ECO:0000256" key="1">
    <source>
        <dbReference type="ARBA" id="ARBA00004123"/>
    </source>
</evidence>
<dbReference type="EMBL" id="JBBJBU010000001">
    <property type="protein sequence ID" value="KAK7208089.1"/>
    <property type="molecule type" value="Genomic_DNA"/>
</dbReference>
<keyword evidence="8" id="KW-1185">Reference proteome</keyword>
<dbReference type="RefSeq" id="XP_064771122.1">
    <property type="nucleotide sequence ID" value="XM_064911747.1"/>
</dbReference>